<sequence>MRHLYPVTSPVAAASVILTVLLASPIFTAHDVLTGPAAVHHCFSPSTWQCCGLAPSSSTLADSVKFNWQHLPVSPDEVGVARLQNRLHSSGLLGHGTETRMRHLYPVTSQVGVFSTSYRDNNVCVIAVSRPPDVYKRLILIWRNLTQCAAKMSSIADFVANLLLLSGDIETNPGPDTLVSEDVSSLSQILKLQF</sequence>
<feature type="chain" id="PRO_5025448197" evidence="1">
    <location>
        <begin position="24"/>
        <end position="194"/>
    </location>
</feature>
<accession>A0A6B0V1Q9</accession>
<proteinExistence type="predicted"/>
<reference evidence="2" key="1">
    <citation type="submission" date="2019-12" db="EMBL/GenBank/DDBJ databases">
        <title>An insight into the sialome of adult female Ixodes ricinus ticks feeding for 6 days.</title>
        <authorList>
            <person name="Perner J."/>
            <person name="Ribeiro J.M.C."/>
        </authorList>
    </citation>
    <scope>NUCLEOTIDE SEQUENCE</scope>
    <source>
        <strain evidence="2">Semi-engorged</strain>
        <tissue evidence="2">Salivary glands</tissue>
    </source>
</reference>
<dbReference type="AlphaFoldDB" id="A0A6B0V1Q9"/>
<evidence type="ECO:0000313" key="2">
    <source>
        <dbReference type="EMBL" id="MXU95756.1"/>
    </source>
</evidence>
<evidence type="ECO:0000256" key="1">
    <source>
        <dbReference type="SAM" id="SignalP"/>
    </source>
</evidence>
<keyword evidence="1" id="KW-0732">Signal</keyword>
<feature type="signal peptide" evidence="1">
    <location>
        <begin position="1"/>
        <end position="23"/>
    </location>
</feature>
<name>A0A6B0V1Q9_IXORI</name>
<dbReference type="EMBL" id="GIFC01013673">
    <property type="protein sequence ID" value="MXU95756.1"/>
    <property type="molecule type" value="Transcribed_RNA"/>
</dbReference>
<organism evidence="2">
    <name type="scientific">Ixodes ricinus</name>
    <name type="common">Common tick</name>
    <name type="synonym">Acarus ricinus</name>
    <dbReference type="NCBI Taxonomy" id="34613"/>
    <lineage>
        <taxon>Eukaryota</taxon>
        <taxon>Metazoa</taxon>
        <taxon>Ecdysozoa</taxon>
        <taxon>Arthropoda</taxon>
        <taxon>Chelicerata</taxon>
        <taxon>Arachnida</taxon>
        <taxon>Acari</taxon>
        <taxon>Parasitiformes</taxon>
        <taxon>Ixodida</taxon>
        <taxon>Ixodoidea</taxon>
        <taxon>Ixodidae</taxon>
        <taxon>Ixodinae</taxon>
        <taxon>Ixodes</taxon>
    </lineage>
</organism>
<protein>
    <submittedName>
        <fullName evidence="2">Putative secreted protein</fullName>
    </submittedName>
</protein>